<dbReference type="Pfam" id="PF06580">
    <property type="entry name" value="His_kinase"/>
    <property type="match status" value="1"/>
</dbReference>
<dbReference type="InterPro" id="IPR003594">
    <property type="entry name" value="HATPase_dom"/>
</dbReference>
<keyword evidence="6" id="KW-0812">Transmembrane</keyword>
<evidence type="ECO:0000256" key="4">
    <source>
        <dbReference type="ARBA" id="ARBA00022777"/>
    </source>
</evidence>
<keyword evidence="3" id="KW-0808">Transferase</keyword>
<dbReference type="RefSeq" id="WP_275471025.1">
    <property type="nucleotide sequence ID" value="NZ_JAPDSH010000002.1"/>
</dbReference>
<comment type="caution">
    <text evidence="8">The sequence shown here is derived from an EMBL/GenBank/DDBJ whole genome shotgun (WGS) entry which is preliminary data.</text>
</comment>
<dbReference type="InterPro" id="IPR051552">
    <property type="entry name" value="HptR"/>
</dbReference>
<dbReference type="Proteomes" id="UP001147148">
    <property type="component" value="Unassembled WGS sequence"/>
</dbReference>
<keyword evidence="4 8" id="KW-0418">Kinase</keyword>
<dbReference type="SUPFAM" id="SSF55874">
    <property type="entry name" value="ATPase domain of HSP90 chaperone/DNA topoisomerase II/histidine kinase"/>
    <property type="match status" value="1"/>
</dbReference>
<evidence type="ECO:0000256" key="3">
    <source>
        <dbReference type="ARBA" id="ARBA00022679"/>
    </source>
</evidence>
<evidence type="ECO:0000256" key="2">
    <source>
        <dbReference type="ARBA" id="ARBA00022553"/>
    </source>
</evidence>
<keyword evidence="2" id="KW-0597">Phosphoprotein</keyword>
<name>A0ABT5X051_9ENTE</name>
<keyword evidence="6" id="KW-0472">Membrane</keyword>
<feature type="transmembrane region" description="Helical" evidence="6">
    <location>
        <begin position="267"/>
        <end position="290"/>
    </location>
</feature>
<dbReference type="EMBL" id="JAPDSH010000002">
    <property type="protein sequence ID" value="MDF0479386.1"/>
    <property type="molecule type" value="Genomic_DNA"/>
</dbReference>
<organism evidence="8 9">
    <name type="scientific">Vagococcus proximus</name>
    <dbReference type="NCBI Taxonomy" id="2991417"/>
    <lineage>
        <taxon>Bacteria</taxon>
        <taxon>Bacillati</taxon>
        <taxon>Bacillota</taxon>
        <taxon>Bacilli</taxon>
        <taxon>Lactobacillales</taxon>
        <taxon>Enterococcaceae</taxon>
        <taxon>Vagococcus</taxon>
    </lineage>
</organism>
<comment type="subcellular location">
    <subcellularLocation>
        <location evidence="1">Membrane</location>
    </subcellularLocation>
</comment>
<sequence>MKLKDNLMYRLLKIFSLTLIVIITLFSLIAAYVVNRDNHKQAVMLGENALNRLENYVTENQNKIKKLSTDLQTVETENQGITHYFSMNATEYLEYTLSHNYNLGYLPQVVQDAYLSDETIESLAIDYNLSQDKFYSSKELKNGKKVISYPESKGVKFSSVLRNQSTNELYGNVHITVDTTNLTNNLKQLENQFNNESFIIYNSSNISYTNTSDSALYNRMKNYIATGQKMADSDLTSDYYVYQKTFDSYQVLSLVSRKQVLRHSLSVLLELLLFSAIVDSVLLLLLFRLFNGYLYQVEDILASIKNVSNGERTKRICLVDKKAELRDISESINEMLESMDSFIRENYELELRQKEANFQALQAQINPHFMYNTLEYIRMYAVSEGMDELGEVVFSFASILRNNITQSKIITLENEMKFLEQYVYLYQMRYPKSVAYSFKLQEEVKLVEIPKFCLQPLVENYFAHGIDFTRTNNVISVTATKKDDRLKIEIRDNGNGISDKKLEQINRYLSEGHPYENQSIGIQNVNERMKIIFGDRYSMVFTHTDGGGTTIQIKLKLEE</sequence>
<accession>A0ABT5X051</accession>
<dbReference type="InterPro" id="IPR010559">
    <property type="entry name" value="Sig_transdc_His_kin_internal"/>
</dbReference>
<dbReference type="GO" id="GO:0016301">
    <property type="term" value="F:kinase activity"/>
    <property type="evidence" value="ECO:0007669"/>
    <property type="project" value="UniProtKB-KW"/>
</dbReference>
<keyword evidence="5" id="KW-0175">Coiled coil</keyword>
<dbReference type="InterPro" id="IPR036890">
    <property type="entry name" value="HATPase_C_sf"/>
</dbReference>
<evidence type="ECO:0000313" key="9">
    <source>
        <dbReference type="Proteomes" id="UP001147148"/>
    </source>
</evidence>
<feature type="transmembrane region" description="Helical" evidence="6">
    <location>
        <begin position="12"/>
        <end position="34"/>
    </location>
</feature>
<keyword evidence="6" id="KW-1133">Transmembrane helix</keyword>
<dbReference type="Gene3D" id="3.30.565.10">
    <property type="entry name" value="Histidine kinase-like ATPase, C-terminal domain"/>
    <property type="match status" value="1"/>
</dbReference>
<feature type="domain" description="HAMP" evidence="7">
    <location>
        <begin position="296"/>
        <end position="344"/>
    </location>
</feature>
<dbReference type="Pfam" id="PF02518">
    <property type="entry name" value="HATPase_c"/>
    <property type="match status" value="1"/>
</dbReference>
<proteinExistence type="predicted"/>
<protein>
    <submittedName>
        <fullName evidence="8">Histidine kinase</fullName>
    </submittedName>
</protein>
<gene>
    <name evidence="8" type="ORF">OL233_03710</name>
</gene>
<dbReference type="SMART" id="SM00387">
    <property type="entry name" value="HATPase_c"/>
    <property type="match status" value="1"/>
</dbReference>
<dbReference type="InterPro" id="IPR003660">
    <property type="entry name" value="HAMP_dom"/>
</dbReference>
<reference evidence="8" key="1">
    <citation type="submission" date="2022-10" db="EMBL/GenBank/DDBJ databases">
        <title>Vagococcus sp. isolated from poultry meat.</title>
        <authorList>
            <person name="Johansson P."/>
            <person name="Bjorkroth J."/>
        </authorList>
    </citation>
    <scope>NUCLEOTIDE SEQUENCE</scope>
    <source>
        <strain evidence="8">PNs007</strain>
    </source>
</reference>
<evidence type="ECO:0000313" key="8">
    <source>
        <dbReference type="EMBL" id="MDF0479386.1"/>
    </source>
</evidence>
<dbReference type="PROSITE" id="PS50885">
    <property type="entry name" value="HAMP"/>
    <property type="match status" value="1"/>
</dbReference>
<evidence type="ECO:0000256" key="6">
    <source>
        <dbReference type="SAM" id="Phobius"/>
    </source>
</evidence>
<keyword evidence="9" id="KW-1185">Reference proteome</keyword>
<evidence type="ECO:0000256" key="5">
    <source>
        <dbReference type="SAM" id="Coils"/>
    </source>
</evidence>
<dbReference type="PANTHER" id="PTHR42713:SF2">
    <property type="entry name" value="TWO-COMPONENT SENSOR KINASE YESM"/>
    <property type="match status" value="1"/>
</dbReference>
<feature type="coiled-coil region" evidence="5">
    <location>
        <begin position="50"/>
        <end position="77"/>
    </location>
</feature>
<dbReference type="PANTHER" id="PTHR42713">
    <property type="entry name" value="HISTIDINE KINASE-RELATED"/>
    <property type="match status" value="1"/>
</dbReference>
<evidence type="ECO:0000259" key="7">
    <source>
        <dbReference type="PROSITE" id="PS50885"/>
    </source>
</evidence>
<evidence type="ECO:0000256" key="1">
    <source>
        <dbReference type="ARBA" id="ARBA00004370"/>
    </source>
</evidence>